<dbReference type="Proteomes" id="UP000186336">
    <property type="component" value="Chromosome"/>
</dbReference>
<evidence type="ECO:0000313" key="4">
    <source>
        <dbReference type="EMBL" id="APX10756.1"/>
    </source>
</evidence>
<dbReference type="AlphaFoldDB" id="A0A1P8MRP7"/>
<dbReference type="PANTHER" id="PTHR43818:SF11">
    <property type="entry name" value="BCDNA.GH03377"/>
    <property type="match status" value="1"/>
</dbReference>
<dbReference type="InterPro" id="IPR036291">
    <property type="entry name" value="NAD(P)-bd_dom_sf"/>
</dbReference>
<keyword evidence="5" id="KW-1185">Reference proteome</keyword>
<dbReference type="SUPFAM" id="SSF55347">
    <property type="entry name" value="Glyceraldehyde-3-phosphate dehydrogenase-like, C-terminal domain"/>
    <property type="match status" value="1"/>
</dbReference>
<dbReference type="EMBL" id="CP019312">
    <property type="protein sequence ID" value="APX10756.1"/>
    <property type="molecule type" value="Genomic_DNA"/>
</dbReference>
<dbReference type="RefSeq" id="WP_076626623.1">
    <property type="nucleotide sequence ID" value="NZ_CP019312.1"/>
</dbReference>
<dbReference type="GO" id="GO:0000166">
    <property type="term" value="F:nucleotide binding"/>
    <property type="evidence" value="ECO:0007669"/>
    <property type="project" value="InterPro"/>
</dbReference>
<gene>
    <name evidence="4" type="ORF">BWR18_02880</name>
</gene>
<protein>
    <submittedName>
        <fullName evidence="4">Oxidoreductase</fullName>
    </submittedName>
</protein>
<dbReference type="PANTHER" id="PTHR43818">
    <property type="entry name" value="BCDNA.GH03377"/>
    <property type="match status" value="1"/>
</dbReference>
<evidence type="ECO:0000259" key="3">
    <source>
        <dbReference type="Pfam" id="PF22725"/>
    </source>
</evidence>
<organism evidence="4 5">
    <name type="scientific">Tateyamaria omphalii</name>
    <dbReference type="NCBI Taxonomy" id="299262"/>
    <lineage>
        <taxon>Bacteria</taxon>
        <taxon>Pseudomonadati</taxon>
        <taxon>Pseudomonadota</taxon>
        <taxon>Alphaproteobacteria</taxon>
        <taxon>Rhodobacterales</taxon>
        <taxon>Roseobacteraceae</taxon>
        <taxon>Tateyamaria</taxon>
    </lineage>
</organism>
<feature type="domain" description="Gfo/Idh/MocA-like oxidoreductase N-terminal" evidence="2">
    <location>
        <begin position="5"/>
        <end position="130"/>
    </location>
</feature>
<dbReference type="SUPFAM" id="SSF51735">
    <property type="entry name" value="NAD(P)-binding Rossmann-fold domains"/>
    <property type="match status" value="1"/>
</dbReference>
<dbReference type="Pfam" id="PF22725">
    <property type="entry name" value="GFO_IDH_MocA_C3"/>
    <property type="match status" value="1"/>
</dbReference>
<dbReference type="InterPro" id="IPR000683">
    <property type="entry name" value="Gfo/Idh/MocA-like_OxRdtase_N"/>
</dbReference>
<dbReference type="STRING" id="299262.BWR18_02880"/>
<accession>A0A1P8MRP7</accession>
<dbReference type="Gene3D" id="3.40.50.720">
    <property type="entry name" value="NAD(P)-binding Rossmann-like Domain"/>
    <property type="match status" value="1"/>
</dbReference>
<dbReference type="InterPro" id="IPR050463">
    <property type="entry name" value="Gfo/Idh/MocA_oxidrdct_glycsds"/>
</dbReference>
<evidence type="ECO:0000259" key="2">
    <source>
        <dbReference type="Pfam" id="PF01408"/>
    </source>
</evidence>
<dbReference type="Gene3D" id="3.30.360.10">
    <property type="entry name" value="Dihydrodipicolinate Reductase, domain 2"/>
    <property type="match status" value="1"/>
</dbReference>
<sequence>MAEIGIGIVGGGYMGKAHAVAFGAVAAVFDTALRPRLEMVCATSQASAERYRATYGFARATDDWRVLVDDPRVEAIVIASPQDTHRDIALAAFAAGKPVLCEKPLAETPDHAREMVAAAKAAGVANMVGFNYAKTPATQYARKLVADGRIGQVTSFRGEMTEDFFADPNDPGTWRAQGDANGCMGDLAPHPINCAQALMGPIEALFARVETVHPMRGGVEVTNDDQAYLTLRFASGINGSLFISRVATGRKMGYAYDIYGTGGAIRFDGEDQNTLWLYTAEGPEAERGFRKILTGPAHPDYLPFCQGPGHGTGYQDQIIIEAKDFLTAIHTGDPVWPTFEEGLRVNQVVAAALASSRSETWVNIADF</sequence>
<keyword evidence="1" id="KW-0560">Oxidoreductase</keyword>
<dbReference type="InterPro" id="IPR055170">
    <property type="entry name" value="GFO_IDH_MocA-like_dom"/>
</dbReference>
<dbReference type="OrthoDB" id="9815825at2"/>
<evidence type="ECO:0000313" key="5">
    <source>
        <dbReference type="Proteomes" id="UP000186336"/>
    </source>
</evidence>
<dbReference type="GO" id="GO:0016491">
    <property type="term" value="F:oxidoreductase activity"/>
    <property type="evidence" value="ECO:0007669"/>
    <property type="project" value="UniProtKB-KW"/>
</dbReference>
<dbReference type="KEGG" id="tom:BWR18_02880"/>
<dbReference type="Pfam" id="PF01408">
    <property type="entry name" value="GFO_IDH_MocA"/>
    <property type="match status" value="1"/>
</dbReference>
<name>A0A1P8MRP7_9RHOB</name>
<evidence type="ECO:0000256" key="1">
    <source>
        <dbReference type="ARBA" id="ARBA00023002"/>
    </source>
</evidence>
<proteinExistence type="predicted"/>
<feature type="domain" description="GFO/IDH/MocA-like oxidoreductase" evidence="3">
    <location>
        <begin position="139"/>
        <end position="266"/>
    </location>
</feature>
<reference evidence="4 5" key="1">
    <citation type="submission" date="2017-01" db="EMBL/GenBank/DDBJ databases">
        <title>Complete genome of Tateyamaria omphalii DOK1-4 isolated from seawater in Dokdo.</title>
        <authorList>
            <person name="Kim J.H."/>
            <person name="Chi W.-J."/>
        </authorList>
    </citation>
    <scope>NUCLEOTIDE SEQUENCE [LARGE SCALE GENOMIC DNA]</scope>
    <source>
        <strain evidence="4 5">DOK1-4</strain>
    </source>
</reference>